<feature type="region of interest" description="Disordered" evidence="4">
    <location>
        <begin position="1"/>
        <end position="136"/>
    </location>
</feature>
<dbReference type="Gene3D" id="2.30.29.170">
    <property type="match status" value="1"/>
</dbReference>
<dbReference type="PROSITE" id="PS00018">
    <property type="entry name" value="EF_HAND_1"/>
    <property type="match status" value="1"/>
</dbReference>
<dbReference type="Gene3D" id="1.10.238.10">
    <property type="entry name" value="EF-hand"/>
    <property type="match status" value="2"/>
</dbReference>
<dbReference type="CTD" id="84698"/>
<protein>
    <submittedName>
        <fullName evidence="7">Calcyphosin-2 isoform X1</fullName>
    </submittedName>
</protein>
<dbReference type="PANTHER" id="PTHR34524:SF3">
    <property type="entry name" value="CALCYPHOSIN-2"/>
    <property type="match status" value="1"/>
</dbReference>
<evidence type="ECO:0000313" key="6">
    <source>
        <dbReference type="Proteomes" id="UP001652642"/>
    </source>
</evidence>
<reference evidence="7" key="1">
    <citation type="submission" date="2025-08" db="UniProtKB">
        <authorList>
            <consortium name="RefSeq"/>
        </authorList>
    </citation>
    <scope>IDENTIFICATION</scope>
</reference>
<evidence type="ECO:0000256" key="2">
    <source>
        <dbReference type="ARBA" id="ARBA00022737"/>
    </source>
</evidence>
<feature type="domain" description="EF-hand" evidence="5">
    <location>
        <begin position="533"/>
        <end position="568"/>
    </location>
</feature>
<dbReference type="AlphaFoldDB" id="A0A6J0UJ59"/>
<proteinExistence type="predicted"/>
<dbReference type="InParanoid" id="A0A6J0UJ59"/>
<feature type="domain" description="EF-hand" evidence="5">
    <location>
        <begin position="497"/>
        <end position="532"/>
    </location>
</feature>
<dbReference type="GO" id="GO:0005509">
    <property type="term" value="F:calcium ion binding"/>
    <property type="evidence" value="ECO:0007669"/>
    <property type="project" value="InterPro"/>
</dbReference>
<dbReference type="InterPro" id="IPR051581">
    <property type="entry name" value="Ca-bind"/>
</dbReference>
<dbReference type="KEGG" id="pvt:110084819"/>
<dbReference type="InterPro" id="IPR002048">
    <property type="entry name" value="EF_hand_dom"/>
</dbReference>
<keyword evidence="1" id="KW-0479">Metal-binding</keyword>
<evidence type="ECO:0000259" key="5">
    <source>
        <dbReference type="PROSITE" id="PS50222"/>
    </source>
</evidence>
<dbReference type="SUPFAM" id="SSF47473">
    <property type="entry name" value="EF-hand"/>
    <property type="match status" value="1"/>
</dbReference>
<dbReference type="OrthoDB" id="6280085at2759"/>
<evidence type="ECO:0000313" key="7">
    <source>
        <dbReference type="RefSeq" id="XP_020660123.2"/>
    </source>
</evidence>
<organism evidence="6 7">
    <name type="scientific">Pogona vitticeps</name>
    <name type="common">central bearded dragon</name>
    <dbReference type="NCBI Taxonomy" id="103695"/>
    <lineage>
        <taxon>Eukaryota</taxon>
        <taxon>Metazoa</taxon>
        <taxon>Chordata</taxon>
        <taxon>Craniata</taxon>
        <taxon>Vertebrata</taxon>
        <taxon>Euteleostomi</taxon>
        <taxon>Lepidosauria</taxon>
        <taxon>Squamata</taxon>
        <taxon>Bifurcata</taxon>
        <taxon>Unidentata</taxon>
        <taxon>Episquamata</taxon>
        <taxon>Toxicofera</taxon>
        <taxon>Iguania</taxon>
        <taxon>Acrodonta</taxon>
        <taxon>Agamidae</taxon>
        <taxon>Amphibolurinae</taxon>
        <taxon>Pogona</taxon>
    </lineage>
</organism>
<dbReference type="CDD" id="cd00051">
    <property type="entry name" value="EFh"/>
    <property type="match status" value="1"/>
</dbReference>
<dbReference type="GeneID" id="110084819"/>
<name>A0A6J0UJ59_9SAUR</name>
<gene>
    <name evidence="7" type="primary">CAPS2</name>
</gene>
<dbReference type="PANTHER" id="PTHR34524">
    <property type="entry name" value="CALCYPHOSIN"/>
    <property type="match status" value="1"/>
</dbReference>
<dbReference type="InterPro" id="IPR011992">
    <property type="entry name" value="EF-hand-dom_pair"/>
</dbReference>
<dbReference type="RefSeq" id="XP_020660123.2">
    <property type="nucleotide sequence ID" value="XM_020804464.2"/>
</dbReference>
<accession>A0A6J0UJ59</accession>
<sequence>MAARPTGCQGSCGKSAGRARQTRPRAADAQPEPGPRKWVGREEVPPQPLLAGKMDLEVKGVAASPQRQAPLSSRENKNTQGWRPRTKSSHGPRPAEVPCLDLGKLGDSEDEDGDTYAPCSAGQSHTGPLLSSSTISWGTPLQSPCAQRCNIQQIARNPDLKKYELAFSEEKIIPENLPLPTDRYKLKYQQYEAEMKDGYKQYSQRAAEKKANNYHPHKPLGKTDDKKDLEPENKTDDELTLLDEKALLQQCYTNDPYTVQQSIRKLEAEDVAAERKKQTVVEQVMIDQLSRAVISDPEQNVNGDTYGTDSILPGLRTAPLRFRKRTLHETKIKTKSALTENMLSNKLRFDGRLISRNGRDACRELIGFFFMYDKSLTVYEYRQFGKNRTNALPFIQKGVYSHQRGHRKGKQYCLNDFYVGADLTFLSLHHPGLQESIKRKLVFTIRVTDIDETARAFLKTFDLENEEHPINQEGDSKDIFSTVQEKLREKLNKRGVRIVTGLGKYFRELDKKQNGILTKEDFRQALKTFHLDISEEDFESLWLILDGNSNGDVDYVDFTRAVLGEMNEYRKAFVRKAYMKLDYNKTGSVPMIDIKKCYCARRHPQVLAGNATEEEIKSSFLETLEDACSNPNEVSFCEFEDYYEGLSIGIMDDDDFVNILKNPWGI</sequence>
<dbReference type="PROSITE" id="PS50222">
    <property type="entry name" value="EF_HAND_2"/>
    <property type="match status" value="2"/>
</dbReference>
<feature type="compositionally biased region" description="Polar residues" evidence="4">
    <location>
        <begin position="121"/>
        <end position="136"/>
    </location>
</feature>
<keyword evidence="2" id="KW-0677">Repeat</keyword>
<evidence type="ECO:0000256" key="4">
    <source>
        <dbReference type="SAM" id="MobiDB-lite"/>
    </source>
</evidence>
<dbReference type="Proteomes" id="UP001652642">
    <property type="component" value="Chromosome 5"/>
</dbReference>
<dbReference type="InterPro" id="IPR018247">
    <property type="entry name" value="EF_Hand_1_Ca_BS"/>
</dbReference>
<feature type="region of interest" description="Disordered" evidence="4">
    <location>
        <begin position="203"/>
        <end position="238"/>
    </location>
</feature>
<feature type="compositionally biased region" description="Basic and acidic residues" evidence="4">
    <location>
        <begin position="221"/>
        <end position="238"/>
    </location>
</feature>
<evidence type="ECO:0000256" key="1">
    <source>
        <dbReference type="ARBA" id="ARBA00022723"/>
    </source>
</evidence>
<keyword evidence="3" id="KW-0106">Calcium</keyword>
<keyword evidence="6" id="KW-1185">Reference proteome</keyword>
<evidence type="ECO:0000256" key="3">
    <source>
        <dbReference type="ARBA" id="ARBA00022837"/>
    </source>
</evidence>
<feature type="compositionally biased region" description="Polar residues" evidence="4">
    <location>
        <begin position="65"/>
        <end position="81"/>
    </location>
</feature>
<dbReference type="Pfam" id="PF13499">
    <property type="entry name" value="EF-hand_7"/>
    <property type="match status" value="1"/>
</dbReference>